<name>A0A7W9Q1G4_9ACTN</name>
<proteinExistence type="predicted"/>
<comment type="caution">
    <text evidence="1">The sequence shown here is derived from an EMBL/GenBank/DDBJ whole genome shotgun (WGS) entry which is preliminary data.</text>
</comment>
<sequence>MTAELALGTYRCRTIPEAAVCAAASGAQWVDTARTANDCAAALLRPHTNVSWYGPRPPT</sequence>
<keyword evidence="2" id="KW-1185">Reference proteome</keyword>
<gene>
    <name evidence="1" type="ORF">FHS34_007374</name>
</gene>
<protein>
    <submittedName>
        <fullName evidence="1">Uncharacterized protein</fullName>
    </submittedName>
</protein>
<accession>A0A7W9Q1G4</accession>
<dbReference type="EMBL" id="JACHJK010000019">
    <property type="protein sequence ID" value="MBB5931865.1"/>
    <property type="molecule type" value="Genomic_DNA"/>
</dbReference>
<evidence type="ECO:0000313" key="1">
    <source>
        <dbReference type="EMBL" id="MBB5931865.1"/>
    </source>
</evidence>
<dbReference type="Proteomes" id="UP000585836">
    <property type="component" value="Unassembled WGS sequence"/>
</dbReference>
<organism evidence="1 2">
    <name type="scientific">Streptomyces echinatus</name>
    <dbReference type="NCBI Taxonomy" id="67293"/>
    <lineage>
        <taxon>Bacteria</taxon>
        <taxon>Bacillati</taxon>
        <taxon>Actinomycetota</taxon>
        <taxon>Actinomycetes</taxon>
        <taxon>Kitasatosporales</taxon>
        <taxon>Streptomycetaceae</taxon>
        <taxon>Streptomyces</taxon>
    </lineage>
</organism>
<evidence type="ECO:0000313" key="2">
    <source>
        <dbReference type="Proteomes" id="UP000585836"/>
    </source>
</evidence>
<reference evidence="1 2" key="1">
    <citation type="submission" date="2020-08" db="EMBL/GenBank/DDBJ databases">
        <title>Genomic Encyclopedia of Type Strains, Phase III (KMG-III): the genomes of soil and plant-associated and newly described type strains.</title>
        <authorList>
            <person name="Whitman W."/>
        </authorList>
    </citation>
    <scope>NUCLEOTIDE SEQUENCE [LARGE SCALE GENOMIC DNA]</scope>
    <source>
        <strain evidence="1 2">CECT 3313</strain>
    </source>
</reference>
<dbReference type="AlphaFoldDB" id="A0A7W9Q1G4"/>